<dbReference type="Proteomes" id="UP000275267">
    <property type="component" value="Unassembled WGS sequence"/>
</dbReference>
<name>A0A3L6RW73_PANMI</name>
<dbReference type="OrthoDB" id="685698at2759"/>
<evidence type="ECO:0000313" key="1">
    <source>
        <dbReference type="EMBL" id="RLN10016.1"/>
    </source>
</evidence>
<organism evidence="1 2">
    <name type="scientific">Panicum miliaceum</name>
    <name type="common">Proso millet</name>
    <name type="synonym">Broomcorn millet</name>
    <dbReference type="NCBI Taxonomy" id="4540"/>
    <lineage>
        <taxon>Eukaryota</taxon>
        <taxon>Viridiplantae</taxon>
        <taxon>Streptophyta</taxon>
        <taxon>Embryophyta</taxon>
        <taxon>Tracheophyta</taxon>
        <taxon>Spermatophyta</taxon>
        <taxon>Magnoliopsida</taxon>
        <taxon>Liliopsida</taxon>
        <taxon>Poales</taxon>
        <taxon>Poaceae</taxon>
        <taxon>PACMAD clade</taxon>
        <taxon>Panicoideae</taxon>
        <taxon>Panicodae</taxon>
        <taxon>Paniceae</taxon>
        <taxon>Panicinae</taxon>
        <taxon>Panicum</taxon>
        <taxon>Panicum sect. Panicum</taxon>
    </lineage>
</organism>
<sequence>MVTDRFNLVSEYEVIGQFHNLKQVGSVVDYVDKFEEMVIMVRRNCPHLPETYYISSFRSGLKDSIQYHLQCHRPTALSQAYWYAKRLEQASPAFKKYTSAIPPQKFQKTWNKEKDTTGPSIAELRAAGKCFKCREPWVPGHTKVCKGKQLYSVILVQNAEGQEEVAVVEDAEQSDDAEFHDAEAIPTLNISMHALTGIPSMASTFALKLRIGTSIAVALVDSGSDESFMNAKFAVNSNCKISQVSMAKVAAANGKEMISNTACLSCKYSIQGHEFISDFRLLEVKGYDVILGADWIYHHNPVGLDLKRREFPSPQTTLKLLHS</sequence>
<comment type="caution">
    <text evidence="1">The sequence shown here is derived from an EMBL/GenBank/DDBJ whole genome shotgun (WGS) entry which is preliminary data.</text>
</comment>
<dbReference type="EMBL" id="PQIB02000007">
    <property type="protein sequence ID" value="RLN10016.1"/>
    <property type="molecule type" value="Genomic_DNA"/>
</dbReference>
<gene>
    <name evidence="1" type="ORF">C2845_PM11G16580</name>
</gene>
<keyword evidence="2" id="KW-1185">Reference proteome</keyword>
<protein>
    <submittedName>
        <fullName evidence="1">Retrotransposon protein, putative, unclassified</fullName>
    </submittedName>
</protein>
<dbReference type="Pfam" id="PF08284">
    <property type="entry name" value="RVP_2"/>
    <property type="match status" value="1"/>
</dbReference>
<dbReference type="PANTHER" id="PTHR15503:SF22">
    <property type="entry name" value="TRANSPOSON TY3-I GAG POLYPROTEIN"/>
    <property type="match status" value="1"/>
</dbReference>
<dbReference type="AlphaFoldDB" id="A0A3L6RW73"/>
<dbReference type="InterPro" id="IPR032567">
    <property type="entry name" value="RTL1-rel"/>
</dbReference>
<accession>A0A3L6RW73</accession>
<proteinExistence type="predicted"/>
<dbReference type="CDD" id="cd00303">
    <property type="entry name" value="retropepsin_like"/>
    <property type="match status" value="1"/>
</dbReference>
<dbReference type="SUPFAM" id="SSF50630">
    <property type="entry name" value="Acid proteases"/>
    <property type="match status" value="1"/>
</dbReference>
<evidence type="ECO:0000313" key="2">
    <source>
        <dbReference type="Proteomes" id="UP000275267"/>
    </source>
</evidence>
<reference evidence="2" key="1">
    <citation type="journal article" date="2019" name="Nat. Commun.">
        <title>The genome of broomcorn millet.</title>
        <authorList>
            <person name="Zou C."/>
            <person name="Miki D."/>
            <person name="Li D."/>
            <person name="Tang Q."/>
            <person name="Xiao L."/>
            <person name="Rajput S."/>
            <person name="Deng P."/>
            <person name="Jia W."/>
            <person name="Huang R."/>
            <person name="Zhang M."/>
            <person name="Sun Y."/>
            <person name="Hu J."/>
            <person name="Fu X."/>
            <person name="Schnable P.S."/>
            <person name="Li F."/>
            <person name="Zhang H."/>
            <person name="Feng B."/>
            <person name="Zhu X."/>
            <person name="Liu R."/>
            <person name="Schnable J.C."/>
            <person name="Zhu J.-K."/>
            <person name="Zhang H."/>
        </authorList>
    </citation>
    <scope>NUCLEOTIDE SEQUENCE [LARGE SCALE GENOMIC DNA]</scope>
</reference>
<dbReference type="STRING" id="4540.A0A3L6RW73"/>
<dbReference type="InterPro" id="IPR021109">
    <property type="entry name" value="Peptidase_aspartic_dom_sf"/>
</dbReference>
<dbReference type="PANTHER" id="PTHR15503">
    <property type="entry name" value="LDOC1 RELATED"/>
    <property type="match status" value="1"/>
</dbReference>
<dbReference type="Gene3D" id="2.40.70.10">
    <property type="entry name" value="Acid Proteases"/>
    <property type="match status" value="1"/>
</dbReference>